<dbReference type="GO" id="GO:0045881">
    <property type="term" value="P:positive regulation of sporulation resulting in formation of a cellular spore"/>
    <property type="evidence" value="ECO:0007669"/>
    <property type="project" value="TreeGrafter"/>
</dbReference>
<accession>K9VSK1</accession>
<dbReference type="SUPFAM" id="SSF110849">
    <property type="entry name" value="ParB/Sulfiredoxin"/>
    <property type="match status" value="1"/>
</dbReference>
<dbReference type="InterPro" id="IPR036086">
    <property type="entry name" value="ParB/Sulfiredoxin_sf"/>
</dbReference>
<gene>
    <name evidence="3" type="ORF">Osc7112_6380</name>
</gene>
<sequence>MNKNETVSLSVSDAIQYIGLDQLKPHPRNEEIYGCTESIADLVELIQLKGYVQPLTVKTDGTIVSGHRRWRALAALGWKSVPVIVCHFQTEDDELFVLVAENRHRHQSPVQRIREGIVVEPIARELRNRHAAKKARHEAAGSAELPSDNQQPLMENFPLNPIDLGLTPREMELTENIVAAIVGLGCGRNYRKGRIAVKAADELKKDRPELAAKWLDIINDNSIDVGYQLAKMQEDKRVVALAAISSGAAKTPKQAKAMIKAALRKSSASKEIEGSISSEPVQEGDCGGECKTCTPCEPITGEGVKTRFGPDSALSWVIVKIPFIPKQKIAERKWNGFWGRIVEVGATLKVDMGSEVVSLLHSDVVAILNPTPSFCSRAERILRLQSFGTVYEFGKIVLNRMQRKVVWDAAALAYLDAVEQVELARRAIEQAL</sequence>
<dbReference type="InterPro" id="IPR003115">
    <property type="entry name" value="ParB_N"/>
</dbReference>
<name>K9VSK1_9CYAN</name>
<evidence type="ECO:0000259" key="2">
    <source>
        <dbReference type="SMART" id="SM00470"/>
    </source>
</evidence>
<geneLocation type="plasmid" evidence="3 4">
    <name>pOSC7112.01</name>
</geneLocation>
<keyword evidence="3" id="KW-0614">Plasmid</keyword>
<organism evidence="3 4">
    <name type="scientific">Phormidium nigroviride PCC 7112</name>
    <dbReference type="NCBI Taxonomy" id="179408"/>
    <lineage>
        <taxon>Bacteria</taxon>
        <taxon>Bacillati</taxon>
        <taxon>Cyanobacteriota</taxon>
        <taxon>Cyanophyceae</taxon>
        <taxon>Oscillatoriophycideae</taxon>
        <taxon>Oscillatoriales</taxon>
        <taxon>Oscillatoriaceae</taxon>
        <taxon>Phormidium</taxon>
    </lineage>
</organism>
<dbReference type="PANTHER" id="PTHR33375">
    <property type="entry name" value="CHROMOSOME-PARTITIONING PROTEIN PARB-RELATED"/>
    <property type="match status" value="1"/>
</dbReference>
<dbReference type="InterPro" id="IPR050336">
    <property type="entry name" value="Chromosome_partition/occlusion"/>
</dbReference>
<dbReference type="RefSeq" id="WP_015211706.1">
    <property type="nucleotide sequence ID" value="NC_019763.1"/>
</dbReference>
<evidence type="ECO:0000256" key="1">
    <source>
        <dbReference type="SAM" id="MobiDB-lite"/>
    </source>
</evidence>
<feature type="region of interest" description="Disordered" evidence="1">
    <location>
        <begin position="133"/>
        <end position="152"/>
    </location>
</feature>
<evidence type="ECO:0000313" key="4">
    <source>
        <dbReference type="Proteomes" id="UP000010478"/>
    </source>
</evidence>
<feature type="domain" description="ParB-like N-terminal" evidence="2">
    <location>
        <begin position="16"/>
        <end position="103"/>
    </location>
</feature>
<proteinExistence type="predicted"/>
<dbReference type="AlphaFoldDB" id="K9VSK1"/>
<dbReference type="EMBL" id="CP003615">
    <property type="protein sequence ID" value="AFZ10534.1"/>
    <property type="molecule type" value="Genomic_DNA"/>
</dbReference>
<reference evidence="3 4" key="1">
    <citation type="submission" date="2012-05" db="EMBL/GenBank/DDBJ databases">
        <title>Finished plasmid 1 of genome of Oscillatoria sp. PCC 7112.</title>
        <authorList>
            <consortium name="US DOE Joint Genome Institute"/>
            <person name="Gugger M."/>
            <person name="Coursin T."/>
            <person name="Rippka R."/>
            <person name="Tandeau De Marsac N."/>
            <person name="Huntemann M."/>
            <person name="Wei C.-L."/>
            <person name="Han J."/>
            <person name="Detter J.C."/>
            <person name="Han C."/>
            <person name="Tapia R."/>
            <person name="Davenport K."/>
            <person name="Daligault H."/>
            <person name="Erkkila T."/>
            <person name="Gu W."/>
            <person name="Munk A.C.C."/>
            <person name="Teshima H."/>
            <person name="Xu Y."/>
            <person name="Chain P."/>
            <person name="Chen A."/>
            <person name="Krypides N."/>
            <person name="Mavromatis K."/>
            <person name="Markowitz V."/>
            <person name="Szeto E."/>
            <person name="Ivanova N."/>
            <person name="Mikhailova N."/>
            <person name="Ovchinnikova G."/>
            <person name="Pagani I."/>
            <person name="Pati A."/>
            <person name="Goodwin L."/>
            <person name="Peters L."/>
            <person name="Pitluck S."/>
            <person name="Woyke T."/>
            <person name="Kerfeld C."/>
        </authorList>
    </citation>
    <scope>NUCLEOTIDE SEQUENCE [LARGE SCALE GENOMIC DNA]</scope>
    <source>
        <strain evidence="3 4">PCC 7112</strain>
        <plasmid evidence="3 4">pOSC7112.01</plasmid>
    </source>
</reference>
<dbReference type="GO" id="GO:0005694">
    <property type="term" value="C:chromosome"/>
    <property type="evidence" value="ECO:0007669"/>
    <property type="project" value="TreeGrafter"/>
</dbReference>
<dbReference type="Gene3D" id="3.90.1530.10">
    <property type="entry name" value="Conserved hypothetical protein from pyrococcus furiosus pfu- 392566-001, ParB domain"/>
    <property type="match status" value="1"/>
</dbReference>
<dbReference type="HOGENOM" id="CLU_751952_0_0_3"/>
<dbReference type="Proteomes" id="UP000010478">
    <property type="component" value="Plasmid pOSC7112.01"/>
</dbReference>
<evidence type="ECO:0000313" key="3">
    <source>
        <dbReference type="EMBL" id="AFZ10534.1"/>
    </source>
</evidence>
<dbReference type="Pfam" id="PF02195">
    <property type="entry name" value="ParB_N"/>
    <property type="match status" value="1"/>
</dbReference>
<dbReference type="KEGG" id="oni:Osc7112_6380"/>
<dbReference type="GO" id="GO:0007059">
    <property type="term" value="P:chromosome segregation"/>
    <property type="evidence" value="ECO:0007669"/>
    <property type="project" value="TreeGrafter"/>
</dbReference>
<keyword evidence="4" id="KW-1185">Reference proteome</keyword>
<dbReference type="SMART" id="SM00470">
    <property type="entry name" value="ParB"/>
    <property type="match status" value="1"/>
</dbReference>
<protein>
    <submittedName>
        <fullName evidence="3">ParB domain protein nuclease</fullName>
    </submittedName>
</protein>
<dbReference type="OrthoDB" id="438148at2"/>
<dbReference type="PANTHER" id="PTHR33375:SF1">
    <property type="entry name" value="CHROMOSOME-PARTITIONING PROTEIN PARB-RELATED"/>
    <property type="match status" value="1"/>
</dbReference>